<gene>
    <name evidence="1" type="ORF">LDC_2475</name>
</gene>
<sequence length="165" mass="18530">MYKIKLFLLLFIVHCSLFITPEVYAQFTTGKDTLLIPSGDSTTVCITRDDVDDTTDGLDLDGWLLTGVDFDTTSAWTSAKFGIQTSETYNEDADTTGGTPYDWKTVSYDGDTLTFTPEVAGINYLNRDKSYALKRYIRFICLDAVNAWVNEAADRKMVPLLRKGF</sequence>
<proteinExistence type="predicted"/>
<reference evidence="1" key="1">
    <citation type="submission" date="2010-07" db="EMBL/GenBank/DDBJ databases">
        <authorList>
            <consortium name="CONSOLIDER consortium CSD2007-00005"/>
            <person name="Guazzaroni M.-E."/>
            <person name="Richter M."/>
            <person name="Garcia-Salamanca A."/>
            <person name="Yarza P."/>
            <person name="Ferrer M."/>
        </authorList>
    </citation>
    <scope>NUCLEOTIDE SEQUENCE</scope>
</reference>
<accession>D9PLQ2</accession>
<dbReference type="AlphaFoldDB" id="D9PLQ2"/>
<comment type="caution">
    <text evidence="1">The sequence shown here is derived from an EMBL/GenBank/DDBJ whole genome shotgun (WGS) entry which is preliminary data.</text>
</comment>
<reference evidence="1" key="2">
    <citation type="journal article" date="2011" name="Microb. Ecol.">
        <title>Taxonomic and Functional Metagenomic Profiling of the Microbial Community in the Anoxic Sediment of a Sub-saline Shallow Lake (Laguna de Carrizo, Central Spain).</title>
        <authorList>
            <person name="Ferrer M."/>
            <person name="Guazzaroni M.E."/>
            <person name="Richter M."/>
            <person name="Garcia-Salamanca A."/>
            <person name="Yarza P."/>
            <person name="Suarez-Suarez A."/>
            <person name="Solano J."/>
            <person name="Alcaide M."/>
            <person name="van Dillewijn P."/>
            <person name="Molina-Henares M.A."/>
            <person name="Lopez-Cortes N."/>
            <person name="Al-Ramahi Y."/>
            <person name="Guerrero C."/>
            <person name="Acosta A."/>
            <person name="de Eugenio L.I."/>
            <person name="Martinez V."/>
            <person name="Marques S."/>
            <person name="Rojo F."/>
            <person name="Santero E."/>
            <person name="Genilloud O."/>
            <person name="Perez-Perez J."/>
            <person name="Rossello-Mora R."/>
            <person name="Ramos J.L."/>
        </authorList>
    </citation>
    <scope>NUCLEOTIDE SEQUENCE</scope>
</reference>
<protein>
    <submittedName>
        <fullName evidence="1">Uncharacterized protein</fullName>
    </submittedName>
</protein>
<evidence type="ECO:0000313" key="1">
    <source>
        <dbReference type="EMBL" id="EFK95509.1"/>
    </source>
</evidence>
<name>D9PLQ2_9ZZZZ</name>
<dbReference type="EMBL" id="ADZX01000754">
    <property type="protein sequence ID" value="EFK95509.1"/>
    <property type="molecule type" value="Genomic_DNA"/>
</dbReference>
<organism evidence="1">
    <name type="scientific">sediment metagenome</name>
    <dbReference type="NCBI Taxonomy" id="749907"/>
    <lineage>
        <taxon>unclassified sequences</taxon>
        <taxon>metagenomes</taxon>
        <taxon>ecological metagenomes</taxon>
    </lineage>
</organism>